<feature type="region of interest" description="Disordered" evidence="6">
    <location>
        <begin position="427"/>
        <end position="453"/>
    </location>
</feature>
<evidence type="ECO:0000313" key="10">
    <source>
        <dbReference type="Proteomes" id="UP001278500"/>
    </source>
</evidence>
<evidence type="ECO:0000313" key="9">
    <source>
        <dbReference type="EMBL" id="KAK3356262.1"/>
    </source>
</evidence>
<dbReference type="Pfam" id="PF20684">
    <property type="entry name" value="Fung_rhodopsin"/>
    <property type="match status" value="1"/>
</dbReference>
<reference evidence="9" key="1">
    <citation type="journal article" date="2023" name="Mol. Phylogenet. Evol.">
        <title>Genome-scale phylogeny and comparative genomics of the fungal order Sordariales.</title>
        <authorList>
            <person name="Hensen N."/>
            <person name="Bonometti L."/>
            <person name="Westerberg I."/>
            <person name="Brannstrom I.O."/>
            <person name="Guillou S."/>
            <person name="Cros-Aarteil S."/>
            <person name="Calhoun S."/>
            <person name="Haridas S."/>
            <person name="Kuo A."/>
            <person name="Mondo S."/>
            <person name="Pangilinan J."/>
            <person name="Riley R."/>
            <person name="LaButti K."/>
            <person name="Andreopoulos B."/>
            <person name="Lipzen A."/>
            <person name="Chen C."/>
            <person name="Yan M."/>
            <person name="Daum C."/>
            <person name="Ng V."/>
            <person name="Clum A."/>
            <person name="Steindorff A."/>
            <person name="Ohm R.A."/>
            <person name="Martin F."/>
            <person name="Silar P."/>
            <person name="Natvig D.O."/>
            <person name="Lalanne C."/>
            <person name="Gautier V."/>
            <person name="Ament-Velasquez S.L."/>
            <person name="Kruys A."/>
            <person name="Hutchinson M.I."/>
            <person name="Powell A.J."/>
            <person name="Barry K."/>
            <person name="Miller A.N."/>
            <person name="Grigoriev I.V."/>
            <person name="Debuchy R."/>
            <person name="Gladieux P."/>
            <person name="Hiltunen Thoren M."/>
            <person name="Johannesson H."/>
        </authorList>
    </citation>
    <scope>NUCLEOTIDE SEQUENCE</scope>
    <source>
        <strain evidence="9">CBS 560.94</strain>
    </source>
</reference>
<evidence type="ECO:0000259" key="8">
    <source>
        <dbReference type="Pfam" id="PF20684"/>
    </source>
</evidence>
<dbReference type="AlphaFoldDB" id="A0AAE0JRB8"/>
<dbReference type="RefSeq" id="XP_062687639.1">
    <property type="nucleotide sequence ID" value="XM_062829378.1"/>
</dbReference>
<gene>
    <name evidence="9" type="ORF">B0H65DRAFT_545461</name>
</gene>
<evidence type="ECO:0000256" key="1">
    <source>
        <dbReference type="ARBA" id="ARBA00004141"/>
    </source>
</evidence>
<comment type="subcellular location">
    <subcellularLocation>
        <location evidence="1">Membrane</location>
        <topology evidence="1">Multi-pass membrane protein</topology>
    </subcellularLocation>
</comment>
<feature type="domain" description="Rhodopsin" evidence="8">
    <location>
        <begin position="53"/>
        <end position="285"/>
    </location>
</feature>
<comment type="similarity">
    <text evidence="5">Belongs to the SAT4 family.</text>
</comment>
<evidence type="ECO:0000256" key="6">
    <source>
        <dbReference type="SAM" id="MobiDB-lite"/>
    </source>
</evidence>
<evidence type="ECO:0000256" key="7">
    <source>
        <dbReference type="SAM" id="Phobius"/>
    </source>
</evidence>
<dbReference type="Proteomes" id="UP001278500">
    <property type="component" value="Unassembled WGS sequence"/>
</dbReference>
<comment type="caution">
    <text evidence="9">The sequence shown here is derived from an EMBL/GenBank/DDBJ whole genome shotgun (WGS) entry which is preliminary data.</text>
</comment>
<feature type="transmembrane region" description="Helical" evidence="7">
    <location>
        <begin position="36"/>
        <end position="56"/>
    </location>
</feature>
<dbReference type="EMBL" id="JAUEPP010000001">
    <property type="protein sequence ID" value="KAK3356262.1"/>
    <property type="molecule type" value="Genomic_DNA"/>
</dbReference>
<name>A0AAE0JRB8_9PEZI</name>
<reference evidence="9" key="2">
    <citation type="submission" date="2023-06" db="EMBL/GenBank/DDBJ databases">
        <authorList>
            <consortium name="Lawrence Berkeley National Laboratory"/>
            <person name="Haridas S."/>
            <person name="Hensen N."/>
            <person name="Bonometti L."/>
            <person name="Westerberg I."/>
            <person name="Brannstrom I.O."/>
            <person name="Guillou S."/>
            <person name="Cros-Aarteil S."/>
            <person name="Calhoun S."/>
            <person name="Kuo A."/>
            <person name="Mondo S."/>
            <person name="Pangilinan J."/>
            <person name="Riley R."/>
            <person name="Labutti K."/>
            <person name="Andreopoulos B."/>
            <person name="Lipzen A."/>
            <person name="Chen C."/>
            <person name="Yanf M."/>
            <person name="Daum C."/>
            <person name="Ng V."/>
            <person name="Clum A."/>
            <person name="Steindorff A."/>
            <person name="Ohm R."/>
            <person name="Martin F."/>
            <person name="Silar P."/>
            <person name="Natvig D."/>
            <person name="Lalanne C."/>
            <person name="Gautier V."/>
            <person name="Ament-Velasquez S.L."/>
            <person name="Kruys A."/>
            <person name="Hutchinson M.I."/>
            <person name="Powell A.J."/>
            <person name="Barry K."/>
            <person name="Miller A.N."/>
            <person name="Grigoriev I.V."/>
            <person name="Debuchy R."/>
            <person name="Gladieux P."/>
            <person name="Thoren M.H."/>
            <person name="Johannesson H."/>
        </authorList>
    </citation>
    <scope>NUCLEOTIDE SEQUENCE</scope>
    <source>
        <strain evidence="9">CBS 560.94</strain>
    </source>
</reference>
<feature type="region of interest" description="Disordered" evidence="6">
    <location>
        <begin position="354"/>
        <end position="412"/>
    </location>
</feature>
<keyword evidence="10" id="KW-1185">Reference proteome</keyword>
<keyword evidence="2 7" id="KW-0812">Transmembrane</keyword>
<dbReference type="GeneID" id="87866532"/>
<feature type="transmembrane region" description="Helical" evidence="7">
    <location>
        <begin position="153"/>
        <end position="174"/>
    </location>
</feature>
<evidence type="ECO:0000256" key="4">
    <source>
        <dbReference type="ARBA" id="ARBA00023136"/>
    </source>
</evidence>
<dbReference type="InterPro" id="IPR049326">
    <property type="entry name" value="Rhodopsin_dom_fungi"/>
</dbReference>
<accession>A0AAE0JRB8</accession>
<evidence type="ECO:0000256" key="5">
    <source>
        <dbReference type="ARBA" id="ARBA00038359"/>
    </source>
</evidence>
<feature type="region of interest" description="Disordered" evidence="6">
    <location>
        <begin position="302"/>
        <end position="325"/>
    </location>
</feature>
<feature type="transmembrane region" description="Helical" evidence="7">
    <location>
        <begin position="194"/>
        <end position="216"/>
    </location>
</feature>
<feature type="compositionally biased region" description="Basic and acidic residues" evidence="6">
    <location>
        <begin position="439"/>
        <end position="453"/>
    </location>
</feature>
<proteinExistence type="inferred from homology"/>
<dbReference type="GO" id="GO:0016020">
    <property type="term" value="C:membrane"/>
    <property type="evidence" value="ECO:0007669"/>
    <property type="project" value="UniProtKB-SubCell"/>
</dbReference>
<feature type="transmembrane region" description="Helical" evidence="7">
    <location>
        <begin position="228"/>
        <end position="249"/>
    </location>
</feature>
<evidence type="ECO:0000256" key="3">
    <source>
        <dbReference type="ARBA" id="ARBA00022989"/>
    </source>
</evidence>
<keyword evidence="4 7" id="KW-0472">Membrane</keyword>
<dbReference type="PANTHER" id="PTHR33048:SF47">
    <property type="entry name" value="INTEGRAL MEMBRANE PROTEIN-RELATED"/>
    <property type="match status" value="1"/>
</dbReference>
<keyword evidence="3 7" id="KW-1133">Transmembrane helix</keyword>
<protein>
    <recommendedName>
        <fullName evidence="8">Rhodopsin domain-containing protein</fullName>
    </recommendedName>
</protein>
<organism evidence="9 10">
    <name type="scientific">Neurospora tetraspora</name>
    <dbReference type="NCBI Taxonomy" id="94610"/>
    <lineage>
        <taxon>Eukaryota</taxon>
        <taxon>Fungi</taxon>
        <taxon>Dikarya</taxon>
        <taxon>Ascomycota</taxon>
        <taxon>Pezizomycotina</taxon>
        <taxon>Sordariomycetes</taxon>
        <taxon>Sordariomycetidae</taxon>
        <taxon>Sordariales</taxon>
        <taxon>Sordariaceae</taxon>
        <taxon>Neurospora</taxon>
    </lineage>
</organism>
<sequence>MNSTTNSTTAPAEICDPYHTWPPENERAHDSLRPNIYASSVICWLIAAILVGLRLYTRGVIIRVLGPTDWSILAALVFSLATSVGTIEQAIHGSGIHVWDINCSDTAAGAGWFRASWYSLIFYTLCLYFSKLSILLLYIHLFTFRWARLGGQILLAVVTISHVYMLAVCFTAAIPLNSYWDFTIQRKWTAPQSMWWSGTGLHMATDFLIFLLPLPVVWTIMLPKRQKIALSAVFGLGFVICFISIIRLLKLLETYTVAGLTYLTAVECNGAIICACVMTLKPFIVKYFPNFLASRSRSCNESNGQGGRLSDSITPPTIGSKPFKPPVSAAEAEYMRRGRTNAWMDGGYVELDDTWEGSEGTTVNDVEVKEGVGSKKEKEGKEEHSGVRKWNSLRDHHHHHPKGSRSTGGEGGIQVRKSVHVTVQVEQSMEHGNGSGNESRSRVSEVYEKGTAL</sequence>
<feature type="compositionally biased region" description="Basic and acidic residues" evidence="6">
    <location>
        <begin position="366"/>
        <end position="386"/>
    </location>
</feature>
<evidence type="ECO:0000256" key="2">
    <source>
        <dbReference type="ARBA" id="ARBA00022692"/>
    </source>
</evidence>
<dbReference type="InterPro" id="IPR052337">
    <property type="entry name" value="SAT4-like"/>
</dbReference>
<feature type="transmembrane region" description="Helical" evidence="7">
    <location>
        <begin position="120"/>
        <end position="141"/>
    </location>
</feature>
<dbReference type="PANTHER" id="PTHR33048">
    <property type="entry name" value="PTH11-LIKE INTEGRAL MEMBRANE PROTEIN (AFU_ORTHOLOGUE AFUA_5G11245)"/>
    <property type="match status" value="1"/>
</dbReference>
<feature type="transmembrane region" description="Helical" evidence="7">
    <location>
        <begin position="255"/>
        <end position="280"/>
    </location>
</feature>
<feature type="transmembrane region" description="Helical" evidence="7">
    <location>
        <begin position="68"/>
        <end position="87"/>
    </location>
</feature>